<dbReference type="SUPFAM" id="SSF52047">
    <property type="entry name" value="RNI-like"/>
    <property type="match status" value="1"/>
</dbReference>
<dbReference type="InterPro" id="IPR032675">
    <property type="entry name" value="LRR_dom_sf"/>
</dbReference>
<organism evidence="2 3">
    <name type="scientific">Boothiomyces macroporosus</name>
    <dbReference type="NCBI Taxonomy" id="261099"/>
    <lineage>
        <taxon>Eukaryota</taxon>
        <taxon>Fungi</taxon>
        <taxon>Fungi incertae sedis</taxon>
        <taxon>Chytridiomycota</taxon>
        <taxon>Chytridiomycota incertae sedis</taxon>
        <taxon>Chytridiomycetes</taxon>
        <taxon>Rhizophydiales</taxon>
        <taxon>Terramycetaceae</taxon>
        <taxon>Boothiomyces</taxon>
    </lineage>
</organism>
<dbReference type="SMART" id="SM00368">
    <property type="entry name" value="LRR_RI"/>
    <property type="match status" value="3"/>
</dbReference>
<dbReference type="PANTHER" id="PTHR24111:SF0">
    <property type="entry name" value="LEUCINE-RICH REPEAT-CONTAINING PROTEIN"/>
    <property type="match status" value="1"/>
</dbReference>
<evidence type="ECO:0008006" key="4">
    <source>
        <dbReference type="Google" id="ProtNLM"/>
    </source>
</evidence>
<keyword evidence="1" id="KW-0677">Repeat</keyword>
<dbReference type="InterPro" id="IPR052201">
    <property type="entry name" value="LRR-containing_regulator"/>
</dbReference>
<accession>A0AAD5UGJ9</accession>
<sequence length="469" mass="53971">MANLYDYIQEMNFRHADQKHQLITCYREIQEKITQLSKSYKIPIDRIKEFQRDMDHLETIMDGIDHLTLDSNDNECIEYLSVGLQKNVTISRVSLELDCINRSNCKYLSEALQNENIVELGFAGFVENGNYIPQVIHSNKGVKVFWIESCYIEPLFFRQLFQSLETTSIYSLQLSYCHLTYEQVQLLAEGISRIRVVTSLDLRSNGLDSEGVRLIANALRSNTNILNLDLSGNNLDNEGLIAISVLIKENIFLTHLNLTVSECIDTGAKGFAKALQSNQTLTCLVIDDLSFNSTFVKHLSVAIKQHQYIEILKLNVPLCNDMEDIDMIVKDIFRNKSLRMILIAPYVDSNITKVTELVAQNRYITNVPTTFEPPAELISMLSLNSKRQIIMLKEFFTSFRSIMLLDLSIELLEKIFHELLLECMIPFHHISTFMPVLLNDNSIGELVSLEDFTLQALVYQCERLKRNWQ</sequence>
<dbReference type="AlphaFoldDB" id="A0AAD5UGJ9"/>
<dbReference type="InterPro" id="IPR001611">
    <property type="entry name" value="Leu-rich_rpt"/>
</dbReference>
<evidence type="ECO:0000256" key="1">
    <source>
        <dbReference type="ARBA" id="ARBA00022737"/>
    </source>
</evidence>
<dbReference type="EMBL" id="JADGKB010000090">
    <property type="protein sequence ID" value="KAJ3254221.1"/>
    <property type="molecule type" value="Genomic_DNA"/>
</dbReference>
<dbReference type="Gene3D" id="3.80.10.10">
    <property type="entry name" value="Ribonuclease Inhibitor"/>
    <property type="match status" value="1"/>
</dbReference>
<dbReference type="PANTHER" id="PTHR24111">
    <property type="entry name" value="LEUCINE-RICH REPEAT-CONTAINING PROTEIN 34"/>
    <property type="match status" value="1"/>
</dbReference>
<name>A0AAD5UGJ9_9FUNG</name>
<protein>
    <recommendedName>
        <fullName evidence="4">Leucine Rich Repeat family protein</fullName>
    </recommendedName>
</protein>
<keyword evidence="3" id="KW-1185">Reference proteome</keyword>
<dbReference type="Proteomes" id="UP001210925">
    <property type="component" value="Unassembled WGS sequence"/>
</dbReference>
<comment type="caution">
    <text evidence="2">The sequence shown here is derived from an EMBL/GenBank/DDBJ whole genome shotgun (WGS) entry which is preliminary data.</text>
</comment>
<dbReference type="Pfam" id="PF13516">
    <property type="entry name" value="LRR_6"/>
    <property type="match status" value="2"/>
</dbReference>
<gene>
    <name evidence="2" type="ORF">HK103_007466</name>
</gene>
<reference evidence="2" key="1">
    <citation type="submission" date="2020-05" db="EMBL/GenBank/DDBJ databases">
        <title>Phylogenomic resolution of chytrid fungi.</title>
        <authorList>
            <person name="Stajich J.E."/>
            <person name="Amses K."/>
            <person name="Simmons R."/>
            <person name="Seto K."/>
            <person name="Myers J."/>
            <person name="Bonds A."/>
            <person name="Quandt C.A."/>
            <person name="Barry K."/>
            <person name="Liu P."/>
            <person name="Grigoriev I."/>
            <person name="Longcore J.E."/>
            <person name="James T.Y."/>
        </authorList>
    </citation>
    <scope>NUCLEOTIDE SEQUENCE</scope>
    <source>
        <strain evidence="2">PLAUS21</strain>
    </source>
</reference>
<evidence type="ECO:0000313" key="3">
    <source>
        <dbReference type="Proteomes" id="UP001210925"/>
    </source>
</evidence>
<evidence type="ECO:0000313" key="2">
    <source>
        <dbReference type="EMBL" id="KAJ3254221.1"/>
    </source>
</evidence>
<proteinExistence type="predicted"/>